<dbReference type="EMBL" id="JAQOSO010000074">
    <property type="protein sequence ID" value="MDJ1175018.1"/>
    <property type="molecule type" value="Genomic_DNA"/>
</dbReference>
<dbReference type="RefSeq" id="WP_283767331.1">
    <property type="nucleotide sequence ID" value="NZ_JAQOSO010000074.1"/>
</dbReference>
<evidence type="ECO:0000313" key="3">
    <source>
        <dbReference type="Proteomes" id="UP001235849"/>
    </source>
</evidence>
<evidence type="ECO:0000313" key="2">
    <source>
        <dbReference type="EMBL" id="MDJ1175018.1"/>
    </source>
</evidence>
<gene>
    <name evidence="2" type="ORF">PMG25_13030</name>
</gene>
<comment type="caution">
    <text evidence="2">The sequence shown here is derived from an EMBL/GenBank/DDBJ whole genome shotgun (WGS) entry which is preliminary data.</text>
</comment>
<organism evidence="2 3">
    <name type="scientific">Roseofilum capinflatum BLCC-M114</name>
    <dbReference type="NCBI Taxonomy" id="3022440"/>
    <lineage>
        <taxon>Bacteria</taxon>
        <taxon>Bacillati</taxon>
        <taxon>Cyanobacteriota</taxon>
        <taxon>Cyanophyceae</taxon>
        <taxon>Desertifilales</taxon>
        <taxon>Desertifilaceae</taxon>
        <taxon>Roseofilum</taxon>
        <taxon>Roseofilum capinflatum</taxon>
    </lineage>
</organism>
<reference evidence="2 3" key="1">
    <citation type="submission" date="2023-01" db="EMBL/GenBank/DDBJ databases">
        <title>Novel diversity within Roseofilum (Cyanobacteria; Desertifilaceae) from marine benthic mats with descriptions of four novel species.</title>
        <authorList>
            <person name="Wang Y."/>
            <person name="Berthold D.E."/>
            <person name="Hu J."/>
            <person name="Lefler F.W."/>
            <person name="Laughinghouse H.D. IV."/>
        </authorList>
    </citation>
    <scope>NUCLEOTIDE SEQUENCE [LARGE SCALE GENOMIC DNA]</scope>
    <source>
        <strain evidence="2 3">BLCC-M114</strain>
    </source>
</reference>
<proteinExistence type="predicted"/>
<sequence length="56" mass="6513">MSKERDRLQYFARAEFEALLVWLSQRSQRRSIQTNSNPAYLQDMAQSSTLTPAIAH</sequence>
<name>A0ABT7B777_9CYAN</name>
<protein>
    <submittedName>
        <fullName evidence="2">Uncharacterized protein</fullName>
    </submittedName>
</protein>
<dbReference type="Proteomes" id="UP001235849">
    <property type="component" value="Unassembled WGS sequence"/>
</dbReference>
<evidence type="ECO:0000256" key="1">
    <source>
        <dbReference type="SAM" id="MobiDB-lite"/>
    </source>
</evidence>
<keyword evidence="3" id="KW-1185">Reference proteome</keyword>
<feature type="region of interest" description="Disordered" evidence="1">
    <location>
        <begin position="28"/>
        <end position="56"/>
    </location>
</feature>
<accession>A0ABT7B777</accession>